<organism evidence="2 3">
    <name type="scientific">Allosphingosinicella ginsenosidimutans</name>
    <dbReference type="NCBI Taxonomy" id="1176539"/>
    <lineage>
        <taxon>Bacteria</taxon>
        <taxon>Pseudomonadati</taxon>
        <taxon>Pseudomonadota</taxon>
        <taxon>Alphaproteobacteria</taxon>
        <taxon>Sphingomonadales</taxon>
        <taxon>Sphingomonadaceae</taxon>
        <taxon>Allosphingosinicella</taxon>
    </lineage>
</organism>
<accession>A0A5C6TT33</accession>
<dbReference type="SUPFAM" id="SSF101960">
    <property type="entry name" value="Stabilizer of iron transporter SufD"/>
    <property type="match status" value="1"/>
</dbReference>
<reference evidence="2 3" key="1">
    <citation type="journal article" date="2015" name="J. Microbiol.">
        <title>Sphingosinicella ginsenosidimutans sp. nov., with ginsenoside converting activity.</title>
        <authorList>
            <person name="Kim J.K."/>
            <person name="Kang M.S."/>
            <person name="Park S.C."/>
            <person name="Kim K.M."/>
            <person name="Choi K."/>
            <person name="Yoon M.H."/>
            <person name="Im W.T."/>
        </authorList>
    </citation>
    <scope>NUCLEOTIDE SEQUENCE [LARGE SCALE GENOMIC DNA]</scope>
    <source>
        <strain evidence="2 3">BS-11</strain>
    </source>
</reference>
<dbReference type="GO" id="GO:0016226">
    <property type="term" value="P:iron-sulfur cluster assembly"/>
    <property type="evidence" value="ECO:0007669"/>
    <property type="project" value="InterPro"/>
</dbReference>
<gene>
    <name evidence="2" type="ORF">FRZ32_06545</name>
</gene>
<evidence type="ECO:0000259" key="1">
    <source>
        <dbReference type="Pfam" id="PF01458"/>
    </source>
</evidence>
<sequence length="376" mass="39327">MSLLELPSNRAEEWRWSDLSALPAYAEAAPTGVVPADLPWIDCEISGPRLLFVDGEFDAAGSDPRGVKVSPVRDRPGTQPLADLAGAEARAGYVIALGANGAASGLVQIVHVSTGGAAHLSNRIMLQANAQASVVETHVGTGWSNLTTAVELGDSARLMRVIRVLKDGGAHTDFAMASVGAGASYAGVALVTGADSARIEHDILISGAGAYAEAGGALLARGTQKLEGVTVLRHATPLGTSRQPWRSVADDRATCSVMAQVKVDRHAQKTDAEQSLKGLLLDRGAQINAKPELEIFADDVKCAHGATVGELDRNALFYLESRGVTPEEAKALLTRAFVADALDRIGEEAVRSACYADVDAWFSTSSLVPSEVEGRP</sequence>
<dbReference type="EMBL" id="VOQQ01000001">
    <property type="protein sequence ID" value="TXC63349.1"/>
    <property type="molecule type" value="Genomic_DNA"/>
</dbReference>
<protein>
    <submittedName>
        <fullName evidence="2">SufD family Fe-S cluster assembly protein</fullName>
    </submittedName>
</protein>
<comment type="caution">
    <text evidence="2">The sequence shown here is derived from an EMBL/GenBank/DDBJ whole genome shotgun (WGS) entry which is preliminary data.</text>
</comment>
<dbReference type="Pfam" id="PF01458">
    <property type="entry name" value="SUFBD_core"/>
    <property type="match status" value="1"/>
</dbReference>
<keyword evidence="3" id="KW-1185">Reference proteome</keyword>
<dbReference type="InterPro" id="IPR055346">
    <property type="entry name" value="Fe-S_cluster_assembly_SufBD"/>
</dbReference>
<dbReference type="Proteomes" id="UP000321249">
    <property type="component" value="Unassembled WGS sequence"/>
</dbReference>
<proteinExistence type="predicted"/>
<evidence type="ECO:0000313" key="3">
    <source>
        <dbReference type="Proteomes" id="UP000321249"/>
    </source>
</evidence>
<dbReference type="RefSeq" id="WP_147042759.1">
    <property type="nucleotide sequence ID" value="NZ_BAABIR010000003.1"/>
</dbReference>
<dbReference type="PANTHER" id="PTHR43575:SF1">
    <property type="entry name" value="PROTEIN ABCI7, CHLOROPLASTIC"/>
    <property type="match status" value="1"/>
</dbReference>
<evidence type="ECO:0000313" key="2">
    <source>
        <dbReference type="EMBL" id="TXC63349.1"/>
    </source>
</evidence>
<name>A0A5C6TT33_9SPHN</name>
<dbReference type="InterPro" id="IPR000825">
    <property type="entry name" value="SUF_FeS_clus_asmbl_SufBD_core"/>
</dbReference>
<dbReference type="InterPro" id="IPR037284">
    <property type="entry name" value="SUF_FeS_clus_asmbl_SufBD_sf"/>
</dbReference>
<dbReference type="OrthoDB" id="9768262at2"/>
<dbReference type="AlphaFoldDB" id="A0A5C6TT33"/>
<dbReference type="PANTHER" id="PTHR43575">
    <property type="entry name" value="PROTEIN ABCI7, CHLOROPLASTIC"/>
    <property type="match status" value="1"/>
</dbReference>
<feature type="domain" description="SUF system FeS cluster assembly SufBD core" evidence="1">
    <location>
        <begin position="116"/>
        <end position="337"/>
    </location>
</feature>